<feature type="binding site" evidence="9">
    <location>
        <position position="84"/>
    </location>
    <ligand>
        <name>heme b</name>
        <dbReference type="ChEBI" id="CHEBI:60344"/>
        <label>2</label>
        <note>axial binding residue</note>
    </ligand>
    <ligandPart>
        <name>Fe</name>
        <dbReference type="ChEBI" id="CHEBI:18248"/>
    </ligandPart>
</feature>
<keyword evidence="7" id="KW-0223">Dioxygenase</keyword>
<dbReference type="Gene3D" id="1.10.490.10">
    <property type="entry name" value="Globins"/>
    <property type="match status" value="1"/>
</dbReference>
<protein>
    <submittedName>
        <fullName evidence="7">Nitric oxide dioxygenase</fullName>
        <ecNumber evidence="7">1.14.12.17</ecNumber>
    </submittedName>
</protein>
<dbReference type="HOGENOM" id="CLU_003827_13_2_10"/>
<dbReference type="PANTHER" id="PTHR43396">
    <property type="entry name" value="FLAVOHEMOPROTEIN"/>
    <property type="match status" value="1"/>
</dbReference>
<keyword evidence="7" id="KW-0560">Oxidoreductase</keyword>
<evidence type="ECO:0000256" key="4">
    <source>
        <dbReference type="ARBA" id="ARBA00023004"/>
    </source>
</evidence>
<dbReference type="RefSeq" id="WP_012845255.1">
    <property type="nucleotide sequence ID" value="NC_013501.1"/>
</dbReference>
<feature type="binding site" evidence="9">
    <location>
        <position position="54"/>
    </location>
    <ligand>
        <name>Cu(2+)</name>
        <dbReference type="ChEBI" id="CHEBI:29036"/>
    </ligand>
</feature>
<evidence type="ECO:0007829" key="9">
    <source>
        <dbReference type="PDB" id="6WK3"/>
    </source>
</evidence>
<evidence type="ECO:0000259" key="6">
    <source>
        <dbReference type="PROSITE" id="PS01033"/>
    </source>
</evidence>
<dbReference type="KEGG" id="rmr:Rmar_2776"/>
<dbReference type="GO" id="GO:0020037">
    <property type="term" value="F:heme binding"/>
    <property type="evidence" value="ECO:0007669"/>
    <property type="project" value="InterPro"/>
</dbReference>
<feature type="binding site" evidence="9">
    <location>
        <position position="84"/>
    </location>
    <ligand>
        <name>heme b</name>
        <dbReference type="ChEBI" id="CHEBI:60344"/>
        <label>1</label>
        <note>axial binding residue</note>
    </ligand>
    <ligandPart>
        <name>Fe</name>
        <dbReference type="ChEBI" id="CHEBI:18248"/>
    </ligandPart>
</feature>
<keyword evidence="2 5" id="KW-0561">Oxygen transport</keyword>
<feature type="binding site" evidence="9">
    <location>
        <position position="86"/>
    </location>
    <ligand>
        <name>heme b</name>
        <dbReference type="ChEBI" id="CHEBI:60344"/>
        <label>1</label>
    </ligand>
</feature>
<dbReference type="GO" id="GO:0019825">
    <property type="term" value="F:oxygen binding"/>
    <property type="evidence" value="ECO:0007669"/>
    <property type="project" value="InterPro"/>
</dbReference>
<dbReference type="Pfam" id="PF00042">
    <property type="entry name" value="Globin"/>
    <property type="match status" value="1"/>
</dbReference>
<dbReference type="InterPro" id="IPR012292">
    <property type="entry name" value="Globin/Proto"/>
</dbReference>
<dbReference type="eggNOG" id="COG1017">
    <property type="taxonomic scope" value="Bacteria"/>
</dbReference>
<reference evidence="7 8" key="1">
    <citation type="journal article" date="2009" name="Stand. Genomic Sci.">
        <title>Complete genome sequence of Rhodothermus marinus type strain (R-10).</title>
        <authorList>
            <person name="Nolan M."/>
            <person name="Tindall B.J."/>
            <person name="Pomrenke H."/>
            <person name="Lapidus A."/>
            <person name="Copeland A."/>
            <person name="Glavina Del Rio T."/>
            <person name="Lucas S."/>
            <person name="Chen F."/>
            <person name="Tice H."/>
            <person name="Cheng J.F."/>
            <person name="Saunders E."/>
            <person name="Han C."/>
            <person name="Bruce D."/>
            <person name="Goodwin L."/>
            <person name="Chain P."/>
            <person name="Pitluck S."/>
            <person name="Ovchinikova G."/>
            <person name="Pati A."/>
            <person name="Ivanova N."/>
            <person name="Mavromatis K."/>
            <person name="Chen A."/>
            <person name="Palaniappan K."/>
            <person name="Land M."/>
            <person name="Hauser L."/>
            <person name="Chang Y.J."/>
            <person name="Jeffries C.D."/>
            <person name="Brettin T."/>
            <person name="Goker M."/>
            <person name="Bristow J."/>
            <person name="Eisen J.A."/>
            <person name="Markowitz V."/>
            <person name="Hugenholtz P."/>
            <person name="Kyrpides N.C."/>
            <person name="Klenk H.P."/>
            <person name="Detter J.C."/>
        </authorList>
    </citation>
    <scope>NUCLEOTIDE SEQUENCE [LARGE SCALE GENOMIC DNA]</scope>
    <source>
        <strain evidence="8">ATCC 43812 / DSM 4252 / R-10</strain>
    </source>
</reference>
<feature type="binding site" evidence="9">
    <location>
        <position position="50"/>
    </location>
    <ligand>
        <name>Cu(2+)</name>
        <dbReference type="ChEBI" id="CHEBI:29036"/>
    </ligand>
</feature>
<dbReference type="GO" id="GO:0008941">
    <property type="term" value="F:nitric oxide dioxygenase NAD(P)H activity"/>
    <property type="evidence" value="ECO:0007669"/>
    <property type="project" value="UniProtKB-EC"/>
</dbReference>
<proteinExistence type="evidence at protein level"/>
<dbReference type="InterPro" id="IPR000971">
    <property type="entry name" value="Globin"/>
</dbReference>
<dbReference type="GO" id="GO:0046872">
    <property type="term" value="F:metal ion binding"/>
    <property type="evidence" value="ECO:0007669"/>
    <property type="project" value="UniProtKB-KW"/>
</dbReference>
<dbReference type="AlphaFoldDB" id="D0MGT2"/>
<dbReference type="STRING" id="518766.Rmar_2776"/>
<name>D0MGT2_RHOM4</name>
<dbReference type="PDB" id="6WK3">
    <property type="method" value="X-ray"/>
    <property type="resolution" value="2.45 A"/>
    <property type="chains" value="A/B/C/D=1-145"/>
</dbReference>
<keyword evidence="9" id="KW-0002">3D-structure</keyword>
<feature type="binding site" evidence="9">
    <location>
        <position position="55"/>
    </location>
    <ligand>
        <name>heme b</name>
        <dbReference type="ChEBI" id="CHEBI:60344"/>
        <label>1</label>
    </ligand>
</feature>
<sequence>MAPTLSEQTRQLVRASVPALQKHSVAISATMYRLLFERYPETRSLFELPERQIHKLASALLAYARSIDNPSALQAAIRRMVLSHARAGVQAVHYPLVWECLRDAIKEVLGPDATETLLQAWKEAYDFLAHLLSTKEAQVYAVLAE</sequence>
<dbReference type="GO" id="GO:0071949">
    <property type="term" value="F:FAD binding"/>
    <property type="evidence" value="ECO:0007669"/>
    <property type="project" value="TreeGrafter"/>
</dbReference>
<keyword evidence="1 5" id="KW-0349">Heme</keyword>
<keyword evidence="5" id="KW-0813">Transport</keyword>
<dbReference type="GO" id="GO:0046210">
    <property type="term" value="P:nitric oxide catabolic process"/>
    <property type="evidence" value="ECO:0007669"/>
    <property type="project" value="TreeGrafter"/>
</dbReference>
<keyword evidence="3 9" id="KW-0479">Metal-binding</keyword>
<comment type="similarity">
    <text evidence="5">Belongs to the globin family.</text>
</comment>
<feature type="domain" description="Globin" evidence="6">
    <location>
        <begin position="4"/>
        <end position="137"/>
    </location>
</feature>
<organism evidence="7 8">
    <name type="scientific">Rhodothermus marinus (strain ATCC 43812 / DSM 4252 / R-10)</name>
    <name type="common">Rhodothermus obamensis</name>
    <dbReference type="NCBI Taxonomy" id="518766"/>
    <lineage>
        <taxon>Bacteria</taxon>
        <taxon>Pseudomonadati</taxon>
        <taxon>Rhodothermota</taxon>
        <taxon>Rhodothermia</taxon>
        <taxon>Rhodothermales</taxon>
        <taxon>Rhodothermaceae</taxon>
        <taxon>Rhodothermus</taxon>
    </lineage>
</organism>
<evidence type="ECO:0000256" key="5">
    <source>
        <dbReference type="RuleBase" id="RU000356"/>
    </source>
</evidence>
<evidence type="ECO:0000313" key="8">
    <source>
        <dbReference type="Proteomes" id="UP000002221"/>
    </source>
</evidence>
<evidence type="ECO:0000256" key="3">
    <source>
        <dbReference type="ARBA" id="ARBA00022723"/>
    </source>
</evidence>
<keyword evidence="4 9" id="KW-0408">Iron</keyword>
<dbReference type="EMBL" id="CP001807">
    <property type="protein sequence ID" value="ACY49645.1"/>
    <property type="molecule type" value="Genomic_DNA"/>
</dbReference>
<accession>D0MGT2</accession>
<evidence type="ECO:0000256" key="1">
    <source>
        <dbReference type="ARBA" id="ARBA00022617"/>
    </source>
</evidence>
<feature type="binding site" evidence="9">
    <location>
        <position position="79"/>
    </location>
    <ligand>
        <name>heme b</name>
        <dbReference type="ChEBI" id="CHEBI:60344"/>
        <label>2</label>
    </ligand>
</feature>
<keyword evidence="8" id="KW-1185">Reference proteome</keyword>
<dbReference type="SMR" id="D0MGT2"/>
<dbReference type="GO" id="GO:0071500">
    <property type="term" value="P:cellular response to nitrosative stress"/>
    <property type="evidence" value="ECO:0007669"/>
    <property type="project" value="TreeGrafter"/>
</dbReference>
<dbReference type="PROSITE" id="PS01033">
    <property type="entry name" value="GLOBIN"/>
    <property type="match status" value="1"/>
</dbReference>
<dbReference type="GO" id="GO:0005344">
    <property type="term" value="F:oxygen carrier activity"/>
    <property type="evidence" value="ECO:0007669"/>
    <property type="project" value="UniProtKB-KW"/>
</dbReference>
<dbReference type="PANTHER" id="PTHR43396:SF3">
    <property type="entry name" value="FLAVOHEMOPROTEIN"/>
    <property type="match status" value="1"/>
</dbReference>
<gene>
    <name evidence="7" type="ordered locus">Rmar_2776</name>
</gene>
<dbReference type="EC" id="1.14.12.17" evidence="7"/>
<feature type="binding site" evidence="9">
    <location>
        <position position="86"/>
    </location>
    <ligand>
        <name>heme b</name>
        <dbReference type="ChEBI" id="CHEBI:60344"/>
        <label>2</label>
    </ligand>
</feature>
<dbReference type="CDD" id="cd08922">
    <property type="entry name" value="FHb-globin"/>
    <property type="match status" value="1"/>
</dbReference>
<reference evidence="9" key="2">
    <citation type="journal article" date="2020" name="ACS Catal.">
        <title>Diversity-Oriented Enzymatic Synthesis of Cyclopropane Building Blocks.</title>
        <authorList>
            <person name="Wittmann B.J."/>
            <person name="Knight A.M."/>
            <person name="Hofstra J.L."/>
            <person name="Reisman S.E."/>
            <person name="Kan S.B.J."/>
            <person name="Arnold F.H."/>
        </authorList>
    </citation>
    <scope>X-RAY CRYSTALLOGRAPHY (2.45 ANGSTROMS) IN COMPLEX WITH CU(2+) AND HEME B</scope>
</reference>
<evidence type="ECO:0000313" key="7">
    <source>
        <dbReference type="EMBL" id="ACY49645.1"/>
    </source>
</evidence>
<evidence type="ECO:0000256" key="2">
    <source>
        <dbReference type="ARBA" id="ARBA00022621"/>
    </source>
</evidence>
<dbReference type="SUPFAM" id="SSF46458">
    <property type="entry name" value="Globin-like"/>
    <property type="match status" value="1"/>
</dbReference>
<dbReference type="InterPro" id="IPR009050">
    <property type="entry name" value="Globin-like_sf"/>
</dbReference>
<dbReference type="Proteomes" id="UP000002221">
    <property type="component" value="Chromosome"/>
</dbReference>